<sequence length="100" mass="11376">MHFWAWPGYETRWPLRASAPSRDDPGEATGARRQPDNTPGPEPLHLHNSGDVKPCPEIPQRWGVRQKIRDSPQADKARQEGRSRVLGRPRSVHPQRQGTN</sequence>
<keyword evidence="3" id="KW-1185">Reference proteome</keyword>
<name>A0AAV7MP89_PLEWA</name>
<feature type="region of interest" description="Disordered" evidence="1">
    <location>
        <begin position="12"/>
        <end position="100"/>
    </location>
</feature>
<protein>
    <submittedName>
        <fullName evidence="2">Uncharacterized protein</fullName>
    </submittedName>
</protein>
<accession>A0AAV7MP89</accession>
<comment type="caution">
    <text evidence="2">The sequence shown here is derived from an EMBL/GenBank/DDBJ whole genome shotgun (WGS) entry which is preliminary data.</text>
</comment>
<organism evidence="2 3">
    <name type="scientific">Pleurodeles waltl</name>
    <name type="common">Iberian ribbed newt</name>
    <dbReference type="NCBI Taxonomy" id="8319"/>
    <lineage>
        <taxon>Eukaryota</taxon>
        <taxon>Metazoa</taxon>
        <taxon>Chordata</taxon>
        <taxon>Craniata</taxon>
        <taxon>Vertebrata</taxon>
        <taxon>Euteleostomi</taxon>
        <taxon>Amphibia</taxon>
        <taxon>Batrachia</taxon>
        <taxon>Caudata</taxon>
        <taxon>Salamandroidea</taxon>
        <taxon>Salamandridae</taxon>
        <taxon>Pleurodelinae</taxon>
        <taxon>Pleurodeles</taxon>
    </lineage>
</organism>
<dbReference type="EMBL" id="JANPWB010000013">
    <property type="protein sequence ID" value="KAJ1105342.1"/>
    <property type="molecule type" value="Genomic_DNA"/>
</dbReference>
<dbReference type="AlphaFoldDB" id="A0AAV7MP89"/>
<evidence type="ECO:0000313" key="3">
    <source>
        <dbReference type="Proteomes" id="UP001066276"/>
    </source>
</evidence>
<evidence type="ECO:0000313" key="2">
    <source>
        <dbReference type="EMBL" id="KAJ1105342.1"/>
    </source>
</evidence>
<proteinExistence type="predicted"/>
<evidence type="ECO:0000256" key="1">
    <source>
        <dbReference type="SAM" id="MobiDB-lite"/>
    </source>
</evidence>
<dbReference type="Proteomes" id="UP001066276">
    <property type="component" value="Chromosome 9"/>
</dbReference>
<reference evidence="2" key="1">
    <citation type="journal article" date="2022" name="bioRxiv">
        <title>Sequencing and chromosome-scale assembly of the giantPleurodeles waltlgenome.</title>
        <authorList>
            <person name="Brown T."/>
            <person name="Elewa A."/>
            <person name="Iarovenko S."/>
            <person name="Subramanian E."/>
            <person name="Araus A.J."/>
            <person name="Petzold A."/>
            <person name="Susuki M."/>
            <person name="Suzuki K.-i.T."/>
            <person name="Hayashi T."/>
            <person name="Toyoda A."/>
            <person name="Oliveira C."/>
            <person name="Osipova E."/>
            <person name="Leigh N.D."/>
            <person name="Simon A."/>
            <person name="Yun M.H."/>
        </authorList>
    </citation>
    <scope>NUCLEOTIDE SEQUENCE</scope>
    <source>
        <strain evidence="2">20211129_DDA</strain>
        <tissue evidence="2">Liver</tissue>
    </source>
</reference>
<gene>
    <name evidence="2" type="ORF">NDU88_002749</name>
</gene>
<feature type="compositionally biased region" description="Basic and acidic residues" evidence="1">
    <location>
        <begin position="67"/>
        <end position="83"/>
    </location>
</feature>